<dbReference type="InterPro" id="IPR036909">
    <property type="entry name" value="Cyt_c-like_dom_sf"/>
</dbReference>
<dbReference type="SMART" id="SM00867">
    <property type="entry name" value="YceI"/>
    <property type="match status" value="1"/>
</dbReference>
<dbReference type="InterPro" id="IPR013039">
    <property type="entry name" value="DUF1588"/>
</dbReference>
<dbReference type="Gene3D" id="1.10.760.10">
    <property type="entry name" value="Cytochrome c-like domain"/>
    <property type="match status" value="1"/>
</dbReference>
<dbReference type="InterPro" id="IPR013783">
    <property type="entry name" value="Ig-like_fold"/>
</dbReference>
<keyword evidence="1 5" id="KW-0349">Heme</keyword>
<dbReference type="InterPro" id="IPR013042">
    <property type="entry name" value="DUF1592"/>
</dbReference>
<evidence type="ECO:0000313" key="11">
    <source>
        <dbReference type="Proteomes" id="UP000244441"/>
    </source>
</evidence>
<feature type="domain" description="Fibronectin type-III" evidence="7">
    <location>
        <begin position="365"/>
        <end position="455"/>
    </location>
</feature>
<dbReference type="GO" id="GO:0005975">
    <property type="term" value="P:carbohydrate metabolic process"/>
    <property type="evidence" value="ECO:0007669"/>
    <property type="project" value="InterPro"/>
</dbReference>
<dbReference type="SUPFAM" id="SSF49384">
    <property type="entry name" value="Carbohydrate-binding domain"/>
    <property type="match status" value="1"/>
</dbReference>
<dbReference type="Pfam" id="PF07626">
    <property type="entry name" value="PSD3"/>
    <property type="match status" value="1"/>
</dbReference>
<dbReference type="Pfam" id="PF07627">
    <property type="entry name" value="PSCyt3"/>
    <property type="match status" value="1"/>
</dbReference>
<dbReference type="GO" id="GO:0020037">
    <property type="term" value="F:heme binding"/>
    <property type="evidence" value="ECO:0007669"/>
    <property type="project" value="InterPro"/>
</dbReference>
<name>A0A2S0VLK4_9ALTE</name>
<proteinExistence type="predicted"/>
<dbReference type="InterPro" id="IPR007372">
    <property type="entry name" value="Lipid/polyisoprenoid-bd_YceI"/>
</dbReference>
<evidence type="ECO:0000256" key="5">
    <source>
        <dbReference type="PROSITE-ProRule" id="PRU00433"/>
    </source>
</evidence>
<protein>
    <submittedName>
        <fullName evidence="10">Peptide chain release factor 2</fullName>
    </submittedName>
</protein>
<dbReference type="Pfam" id="PF04264">
    <property type="entry name" value="YceI"/>
    <property type="match status" value="1"/>
</dbReference>
<keyword evidence="11" id="KW-1185">Reference proteome</keyword>
<dbReference type="InterPro" id="IPR009056">
    <property type="entry name" value="Cyt_c-like_dom"/>
</dbReference>
<keyword evidence="4" id="KW-0119">Carbohydrate metabolism</keyword>
<dbReference type="InterPro" id="IPR036116">
    <property type="entry name" value="FN3_sf"/>
</dbReference>
<dbReference type="KEGG" id="cate:C2869_00905"/>
<dbReference type="Pfam" id="PF07637">
    <property type="entry name" value="PSD5"/>
    <property type="match status" value="1"/>
</dbReference>
<dbReference type="PROSITE" id="PS51173">
    <property type="entry name" value="CBM2"/>
    <property type="match status" value="1"/>
</dbReference>
<dbReference type="InterPro" id="IPR008965">
    <property type="entry name" value="CBM2/CBM3_carb-bd_dom_sf"/>
</dbReference>
<feature type="signal peptide" evidence="6">
    <location>
        <begin position="1"/>
        <end position="42"/>
    </location>
</feature>
<dbReference type="GO" id="GO:0046872">
    <property type="term" value="F:metal ion binding"/>
    <property type="evidence" value="ECO:0007669"/>
    <property type="project" value="UniProtKB-KW"/>
</dbReference>
<dbReference type="PROSITE" id="PS50853">
    <property type="entry name" value="FN3"/>
    <property type="match status" value="1"/>
</dbReference>
<dbReference type="Pfam" id="PF13442">
    <property type="entry name" value="Cytochrome_CBB3"/>
    <property type="match status" value="1"/>
</dbReference>
<dbReference type="SUPFAM" id="SSF101874">
    <property type="entry name" value="YceI-like"/>
    <property type="match status" value="1"/>
</dbReference>
<keyword evidence="6" id="KW-0732">Signal</keyword>
<dbReference type="InterPro" id="IPR012291">
    <property type="entry name" value="CBM2_carb-bd_dom_sf"/>
</dbReference>
<evidence type="ECO:0000259" key="7">
    <source>
        <dbReference type="PROSITE" id="PS50853"/>
    </source>
</evidence>
<dbReference type="EMBL" id="CP026604">
    <property type="protein sequence ID" value="AWB65086.1"/>
    <property type="molecule type" value="Genomic_DNA"/>
</dbReference>
<evidence type="ECO:0000256" key="1">
    <source>
        <dbReference type="ARBA" id="ARBA00022617"/>
    </source>
</evidence>
<dbReference type="CDD" id="cd00063">
    <property type="entry name" value="FN3"/>
    <property type="match status" value="1"/>
</dbReference>
<dbReference type="SUPFAM" id="SSF46626">
    <property type="entry name" value="Cytochrome c"/>
    <property type="match status" value="1"/>
</dbReference>
<dbReference type="GO" id="GO:0030247">
    <property type="term" value="F:polysaccharide binding"/>
    <property type="evidence" value="ECO:0007669"/>
    <property type="project" value="UniProtKB-UniRule"/>
</dbReference>
<dbReference type="Proteomes" id="UP000244441">
    <property type="component" value="Chromosome"/>
</dbReference>
<dbReference type="InterPro" id="IPR013043">
    <property type="entry name" value="DUF1595"/>
</dbReference>
<dbReference type="Gene3D" id="2.60.40.10">
    <property type="entry name" value="Immunoglobulins"/>
    <property type="match status" value="1"/>
</dbReference>
<evidence type="ECO:0000313" key="10">
    <source>
        <dbReference type="EMBL" id="AWB65086.1"/>
    </source>
</evidence>
<organism evidence="10 11">
    <name type="scientific">Saccharobesus litoralis</name>
    <dbReference type="NCBI Taxonomy" id="2172099"/>
    <lineage>
        <taxon>Bacteria</taxon>
        <taxon>Pseudomonadati</taxon>
        <taxon>Pseudomonadota</taxon>
        <taxon>Gammaproteobacteria</taxon>
        <taxon>Alteromonadales</taxon>
        <taxon>Alteromonadaceae</taxon>
        <taxon>Saccharobesus</taxon>
    </lineage>
</organism>
<dbReference type="PROSITE" id="PS51007">
    <property type="entry name" value="CYTC"/>
    <property type="match status" value="1"/>
</dbReference>
<evidence type="ECO:0000256" key="6">
    <source>
        <dbReference type="SAM" id="SignalP"/>
    </source>
</evidence>
<dbReference type="SUPFAM" id="SSF49265">
    <property type="entry name" value="Fibronectin type III"/>
    <property type="match status" value="1"/>
</dbReference>
<feature type="domain" description="Cytochrome c" evidence="8">
    <location>
        <begin position="455"/>
        <end position="526"/>
    </location>
</feature>
<dbReference type="InterPro" id="IPR036761">
    <property type="entry name" value="TTHA0802/YceI-like_sf"/>
</dbReference>
<evidence type="ECO:0000256" key="3">
    <source>
        <dbReference type="ARBA" id="ARBA00023004"/>
    </source>
</evidence>
<dbReference type="InterPro" id="IPR013036">
    <property type="entry name" value="DUF1587"/>
</dbReference>
<dbReference type="InterPro" id="IPR003961">
    <property type="entry name" value="FN3_dom"/>
</dbReference>
<keyword evidence="2 5" id="KW-0479">Metal-binding</keyword>
<dbReference type="SMART" id="SM00637">
    <property type="entry name" value="CBD_II"/>
    <property type="match status" value="1"/>
</dbReference>
<dbReference type="RefSeq" id="WP_108601164.1">
    <property type="nucleotide sequence ID" value="NZ_CP026604.1"/>
</dbReference>
<evidence type="ECO:0000259" key="9">
    <source>
        <dbReference type="PROSITE" id="PS51173"/>
    </source>
</evidence>
<dbReference type="AlphaFoldDB" id="A0A2S0VLK4"/>
<evidence type="ECO:0000256" key="4">
    <source>
        <dbReference type="ARBA" id="ARBA00023277"/>
    </source>
</evidence>
<dbReference type="Pfam" id="PF07631">
    <property type="entry name" value="PSD4"/>
    <property type="match status" value="1"/>
</dbReference>
<feature type="chain" id="PRO_5015713734" evidence="6">
    <location>
        <begin position="43"/>
        <end position="1075"/>
    </location>
</feature>
<gene>
    <name evidence="10" type="ORF">C2869_00905</name>
</gene>
<evidence type="ECO:0000259" key="8">
    <source>
        <dbReference type="PROSITE" id="PS51007"/>
    </source>
</evidence>
<keyword evidence="3 5" id="KW-0408">Iron</keyword>
<evidence type="ECO:0000256" key="2">
    <source>
        <dbReference type="ARBA" id="ARBA00022723"/>
    </source>
</evidence>
<feature type="domain" description="CBM2" evidence="9">
    <location>
        <begin position="38"/>
        <end position="144"/>
    </location>
</feature>
<accession>A0A2S0VLK4</accession>
<dbReference type="GO" id="GO:0009055">
    <property type="term" value="F:electron transfer activity"/>
    <property type="evidence" value="ECO:0007669"/>
    <property type="project" value="InterPro"/>
</dbReference>
<reference evidence="10 11" key="1">
    <citation type="submission" date="2018-01" db="EMBL/GenBank/DDBJ databases">
        <title>Genome sequence of a Cantenovulum-like bacteria.</title>
        <authorList>
            <person name="Tan W.R."/>
            <person name="Lau N.-S."/>
            <person name="Go F."/>
            <person name="Amirul A.-A.A."/>
        </authorList>
    </citation>
    <scope>NUCLEOTIDE SEQUENCE [LARGE SCALE GENOMIC DNA]</scope>
    <source>
        <strain evidence="10 11">CCB-QB4</strain>
    </source>
</reference>
<dbReference type="GO" id="GO:0004553">
    <property type="term" value="F:hydrolase activity, hydrolyzing O-glycosyl compounds"/>
    <property type="evidence" value="ECO:0007669"/>
    <property type="project" value="InterPro"/>
</dbReference>
<dbReference type="Gene3D" id="2.40.128.110">
    <property type="entry name" value="Lipid/polyisoprenoid-binding, YceI-like"/>
    <property type="match status" value="1"/>
</dbReference>
<sequence length="1075" mass="117209">MITLNNLISLACYSKRQKGSNISAAKALFTSILMLGSFKTFAAVCDFNVVDEWNTGYKAEITLNAQSQVIDSFALSWQQSDSHSVDNFWNAELSCSQGQCEANSLAHFNALQIGQSFTFGFIAQKNGIELNTIPVVEGDICNGTTGNSTNSSATQEGATDYDVNSSPSVASDWYLNPETSSLSYISVKKDHVAEVNQFISTDSLQALNGEITAAGDILLTINLNTVETNNETRNGRLLSMLFETELLPTAFIKASVAPELLSNLEVGDTIIHDLDAELSLHAVTQPINARVLIAKQSNTEIAVSTIQPINIDSKSFDMALGIEALRTVASLSSIGEVVPVYFHLNFATQAPTTGEQIVPPEAVSAPTDLAGTFVDDENITELHWSDNSNNETVYLVRRKPIGGNWATVAELSANSTYLSEGLPEAGEFDYKVIAVRNSYPSAPTNIERVTVTAGNQLVRGQQLFSEQCAGCHGNNGEGLGSFPAINVERDVDNMINYIRDNMPLNSAASCDQQCAEDVATFIQTLWVTEATCDIAQTPVVYGARQLKILTKSEYQNSIADLLGVDFDVTDGLSADVQIGLFKNNTFASVLPSSYSNYLLVAEEIAQWASDNQFSPALNCPELNQDCAEDLINNLAPKIFRRPLTNEEQQTYLAIADGSQTAGDVTSGMQLALEGLLSSPQFLYRHELGEVNPDNPSIDNDAYELTSYEMATFLAYTYTGSTPDEQLLAAAARDELRDEQHIILHANRLASNANSVLSEFVGSWLGTADLERAAKDPQIGTGFANLVPDMKQEINQVFAHIMLDDQQSFAAFYSANFTFVNEALATHYGLSGVSGDEMQKVETSQRGGILANGAFMARWAESVESSPILRSVRVRRRMLCQDQPDPPAGTFAAREAKLAELSELLQDPTTTNRTKYHRLTEDAPCTNCHTQYINPLGFGMEDFDTLGRARTHDQQGNIIDASGELFAPENYSDISSSIVFNGTKQLGNVLSGLSSAQSCIPKQMFRYVMGLGHDEIDSENPQGTQLSDDEKSGYACAIDELTNTMMTNSPRAMFEKFGSLDAVRYRKAWARDELTD</sequence>
<dbReference type="OrthoDB" id="188778at2"/>
<dbReference type="Gene3D" id="2.60.40.290">
    <property type="match status" value="1"/>
</dbReference>
<dbReference type="InterPro" id="IPR001919">
    <property type="entry name" value="CBD2"/>
</dbReference>
<dbReference type="Pfam" id="PF00553">
    <property type="entry name" value="CBM_2"/>
    <property type="match status" value="1"/>
</dbReference>